<accession>A0A7X5KMC6</accession>
<dbReference type="GO" id="GO:0016791">
    <property type="term" value="F:phosphatase activity"/>
    <property type="evidence" value="ECO:0007669"/>
    <property type="project" value="TreeGrafter"/>
</dbReference>
<dbReference type="Proteomes" id="UP000461585">
    <property type="component" value="Unassembled WGS sequence"/>
</dbReference>
<dbReference type="InterPro" id="IPR052016">
    <property type="entry name" value="Bact_Sigma-Reg"/>
</dbReference>
<dbReference type="SMART" id="SM00331">
    <property type="entry name" value="PP2C_SIG"/>
    <property type="match status" value="1"/>
</dbReference>
<proteinExistence type="predicted"/>
<keyword evidence="4" id="KW-1185">Reference proteome</keyword>
<gene>
    <name evidence="3" type="ORF">GXN74_08700</name>
</gene>
<dbReference type="AlphaFoldDB" id="A0A7X5KMC6"/>
<feature type="domain" description="PPM-type phosphatase" evidence="2">
    <location>
        <begin position="4"/>
        <end position="218"/>
    </location>
</feature>
<dbReference type="PANTHER" id="PTHR43156">
    <property type="entry name" value="STAGE II SPORULATION PROTEIN E-RELATED"/>
    <property type="match status" value="1"/>
</dbReference>
<organism evidence="3 4">
    <name type="scientific">Anaerotalea alkaliphila</name>
    <dbReference type="NCBI Taxonomy" id="2662126"/>
    <lineage>
        <taxon>Bacteria</taxon>
        <taxon>Bacillati</taxon>
        <taxon>Bacillota</taxon>
        <taxon>Clostridia</taxon>
        <taxon>Eubacteriales</taxon>
        <taxon>Anaerotalea</taxon>
    </lineage>
</organism>
<reference evidence="3 4" key="1">
    <citation type="submission" date="2020-01" db="EMBL/GenBank/DDBJ databases">
        <title>Anaeroalcalibacter tamaniensis gen. nov., sp. nov., moderately halophilic strictly anaerobic fermenter bacterium from mud volcano of Taman peninsula.</title>
        <authorList>
            <person name="Frolova A."/>
            <person name="Merkel A.Y."/>
            <person name="Slobodkin A.I."/>
        </authorList>
    </citation>
    <scope>NUCLEOTIDE SEQUENCE [LARGE SCALE GENOMIC DNA]</scope>
    <source>
        <strain evidence="3 4">F-3ap</strain>
    </source>
</reference>
<comment type="caution">
    <text evidence="3">The sequence shown here is derived from an EMBL/GenBank/DDBJ whole genome shotgun (WGS) entry which is preliminary data.</text>
</comment>
<evidence type="ECO:0000256" key="1">
    <source>
        <dbReference type="ARBA" id="ARBA00022801"/>
    </source>
</evidence>
<evidence type="ECO:0000313" key="3">
    <source>
        <dbReference type="EMBL" id="NDL67816.1"/>
    </source>
</evidence>
<protein>
    <submittedName>
        <fullName evidence="3">SpoIIE family protein phosphatase</fullName>
    </submittedName>
</protein>
<dbReference type="RefSeq" id="WP_162370544.1">
    <property type="nucleotide sequence ID" value="NZ_JAAEEH010000021.1"/>
</dbReference>
<dbReference type="InterPro" id="IPR001932">
    <property type="entry name" value="PPM-type_phosphatase-like_dom"/>
</dbReference>
<keyword evidence="1" id="KW-0378">Hydrolase</keyword>
<evidence type="ECO:0000313" key="4">
    <source>
        <dbReference type="Proteomes" id="UP000461585"/>
    </source>
</evidence>
<dbReference type="Gene3D" id="3.60.40.10">
    <property type="entry name" value="PPM-type phosphatase domain"/>
    <property type="match status" value="1"/>
</dbReference>
<evidence type="ECO:0000259" key="2">
    <source>
        <dbReference type="SMART" id="SM00331"/>
    </source>
</evidence>
<dbReference type="PANTHER" id="PTHR43156:SF2">
    <property type="entry name" value="STAGE II SPORULATION PROTEIN E"/>
    <property type="match status" value="1"/>
</dbReference>
<sequence length="390" mass="43531">METFVDIATRSINKKGEELCGDHVEVIDRGDRIIAVLSDGLGSGVKANILATLTSKIAVTMLREGADIEETVDTIMNTLPECQVRKLAYSTFTILQVDRDLQTYIVEYDNPPVLVYRDGFILPLEKTEKLVHGKTIHESRFKLKRGDMVSVVSDGAVHAGVGALLNLGWTWEEINLYLLELNRVKKTADSIATDFLGVCNNLYGDQPGDDTTILTLKVRDKETVNLFTGPPRDPDRDPELVRELLAAKGRKVICGGTSANIVSRALGRTLDVQLDSMTPEVPPFARLEGFDLVTEGVLTLQKTLELIRLCREARFRDGEDILAREWNGSTLLAHMLLEECTHLRMWVGRAVNPAHQSPDLPIDLHIKLRIIREIVRELQALGKKVEVSYL</sequence>
<dbReference type="EMBL" id="JAAEEH010000021">
    <property type="protein sequence ID" value="NDL67816.1"/>
    <property type="molecule type" value="Genomic_DNA"/>
</dbReference>
<dbReference type="InterPro" id="IPR036457">
    <property type="entry name" value="PPM-type-like_dom_sf"/>
</dbReference>
<dbReference type="Pfam" id="PF07228">
    <property type="entry name" value="SpoIIE"/>
    <property type="match status" value="1"/>
</dbReference>
<name>A0A7X5KMC6_9FIRM</name>
<dbReference type="SUPFAM" id="SSF81606">
    <property type="entry name" value="PP2C-like"/>
    <property type="match status" value="1"/>
</dbReference>